<proteinExistence type="predicted"/>
<sequence length="81" mass="9312">MSTCLMTLLTLHNATRNGHISIGDAHHLWMALAFPFFSFSFFQVLLVQDSGSMLLGYPQHLMYVAVMMMMMMCVAYHMYNI</sequence>
<dbReference type="Proteomes" id="UP001055439">
    <property type="component" value="Chromosome 8"/>
</dbReference>
<evidence type="ECO:0000313" key="3">
    <source>
        <dbReference type="Proteomes" id="UP001055439"/>
    </source>
</evidence>
<evidence type="ECO:0000313" key="2">
    <source>
        <dbReference type="EMBL" id="URE31911.1"/>
    </source>
</evidence>
<feature type="transmembrane region" description="Helical" evidence="1">
    <location>
        <begin position="60"/>
        <end position="79"/>
    </location>
</feature>
<evidence type="ECO:0000256" key="1">
    <source>
        <dbReference type="SAM" id="Phobius"/>
    </source>
</evidence>
<name>A0A9E7KWE9_9LILI</name>
<accession>A0A9E7KWE9</accession>
<organism evidence="2 3">
    <name type="scientific">Musa troglodytarum</name>
    <name type="common">fe'i banana</name>
    <dbReference type="NCBI Taxonomy" id="320322"/>
    <lineage>
        <taxon>Eukaryota</taxon>
        <taxon>Viridiplantae</taxon>
        <taxon>Streptophyta</taxon>
        <taxon>Embryophyta</taxon>
        <taxon>Tracheophyta</taxon>
        <taxon>Spermatophyta</taxon>
        <taxon>Magnoliopsida</taxon>
        <taxon>Liliopsida</taxon>
        <taxon>Zingiberales</taxon>
        <taxon>Musaceae</taxon>
        <taxon>Musa</taxon>
    </lineage>
</organism>
<reference evidence="2" key="1">
    <citation type="submission" date="2022-05" db="EMBL/GenBank/DDBJ databases">
        <title>The Musa troglodytarum L. genome provides insights into the mechanism of non-climacteric behaviour and enrichment of carotenoids.</title>
        <authorList>
            <person name="Wang J."/>
        </authorList>
    </citation>
    <scope>NUCLEOTIDE SEQUENCE</scope>
    <source>
        <tissue evidence="2">Leaf</tissue>
    </source>
</reference>
<keyword evidence="1" id="KW-0472">Membrane</keyword>
<protein>
    <submittedName>
        <fullName evidence="2">Uncharacterized protein</fullName>
    </submittedName>
</protein>
<gene>
    <name evidence="2" type="ORF">MUK42_32892</name>
</gene>
<dbReference type="AlphaFoldDB" id="A0A9E7KWE9"/>
<keyword evidence="1" id="KW-0812">Transmembrane</keyword>
<feature type="transmembrane region" description="Helical" evidence="1">
    <location>
        <begin position="28"/>
        <end position="48"/>
    </location>
</feature>
<keyword evidence="1" id="KW-1133">Transmembrane helix</keyword>
<dbReference type="EMBL" id="CP097510">
    <property type="protein sequence ID" value="URE31911.1"/>
    <property type="molecule type" value="Genomic_DNA"/>
</dbReference>
<keyword evidence="3" id="KW-1185">Reference proteome</keyword>